<dbReference type="RefSeq" id="WP_176141599.1">
    <property type="nucleotide sequence ID" value="NZ_FUYP01000015.1"/>
</dbReference>
<sequence>MGMRADRDLWGQALAIESRYGDGGPSIIGRKIDACRRAGAFSEAEFLSDVAACLTQLHTIRGPSAENARAPSASRRDPMRPSAWSKNGISAR</sequence>
<organism evidence="2 3">
    <name type="scientific">Sphingopyxis flava</name>
    <dbReference type="NCBI Taxonomy" id="1507287"/>
    <lineage>
        <taxon>Bacteria</taxon>
        <taxon>Pseudomonadati</taxon>
        <taxon>Pseudomonadota</taxon>
        <taxon>Alphaproteobacteria</taxon>
        <taxon>Sphingomonadales</taxon>
        <taxon>Sphingomonadaceae</taxon>
        <taxon>Sphingopyxis</taxon>
    </lineage>
</organism>
<evidence type="ECO:0000313" key="2">
    <source>
        <dbReference type="EMBL" id="SKB73561.1"/>
    </source>
</evidence>
<dbReference type="AlphaFoldDB" id="A0A1T5DPL9"/>
<gene>
    <name evidence="2" type="ORF">SAMN06295937_1015106</name>
</gene>
<dbReference type="Proteomes" id="UP000190044">
    <property type="component" value="Unassembled WGS sequence"/>
</dbReference>
<name>A0A1T5DPL9_9SPHN</name>
<proteinExistence type="predicted"/>
<reference evidence="3" key="1">
    <citation type="submission" date="2017-02" db="EMBL/GenBank/DDBJ databases">
        <authorList>
            <person name="Varghese N."/>
            <person name="Submissions S."/>
        </authorList>
    </citation>
    <scope>NUCLEOTIDE SEQUENCE [LARGE SCALE GENOMIC DNA]</scope>
    <source>
        <strain evidence="3">R11H</strain>
    </source>
</reference>
<accession>A0A1T5DPL9</accession>
<feature type="region of interest" description="Disordered" evidence="1">
    <location>
        <begin position="61"/>
        <end position="92"/>
    </location>
</feature>
<protein>
    <submittedName>
        <fullName evidence="2">Uncharacterized protein</fullName>
    </submittedName>
</protein>
<evidence type="ECO:0000313" key="3">
    <source>
        <dbReference type="Proteomes" id="UP000190044"/>
    </source>
</evidence>
<dbReference type="EMBL" id="FUYP01000015">
    <property type="protein sequence ID" value="SKB73561.1"/>
    <property type="molecule type" value="Genomic_DNA"/>
</dbReference>
<evidence type="ECO:0000256" key="1">
    <source>
        <dbReference type="SAM" id="MobiDB-lite"/>
    </source>
</evidence>
<keyword evidence="3" id="KW-1185">Reference proteome</keyword>